<accession>A0A1Y5IL70</accession>
<sequence>MGAIVAIVSALVSVGAVTRARGDALGFLNDSAFHRASWWRGHRGKGSLLPHPPRRGEKRVVRSFTMYDHCMSKDVKEWAYEKDFWNFARQSGKVVRHNYGSGSFFDYKKGIVMSRQEISDGLYAWQVNASGTDWEFGFALENAKGEYLYEIGQGPRRGVPLSYTACSQRYGKFFNRNIQLERNKAHISYVFGSCDAQCPGDYVDTSYENQPLSGVIRADGTPLDLSEQRDARLVKPLTIMMYSETNDRSELTGLNPHLRVALQMDTSFPATKKSVRWIAGGVDYFRKFVKMVKVEIYINNDGATPRAFIKIVGAKRYRFVFTGGYAYEEKEGTDWRIFGKGSKRTYNGCTKVFCDPSRYDLTRFWSEAEANMTGLALRQLQYKNLVVGDSAPVDYGVSSAIDGIGAKTLLTWAAAANTNGGHLLAAAGKWGTDLDVRRVIVKAGAICSKSTNMGNCMYGIAQSFNPGDAQSYHSRDWNLGPYTGPTKYRKQWILASLVGYGWKMVRIEIYQQNGALYAVTIDCANDHSQEASEYTAVTGDGLLNDLSHRYRNPSDAWKDKGAYPTGLAAYKDWDSDTRKVLNLGGLYYDLAGDMRPSLTGYEQIYSTLELEEALSGDSDDPANAPPASAK</sequence>
<feature type="signal peptide" evidence="1">
    <location>
        <begin position="1"/>
        <end position="22"/>
    </location>
</feature>
<keyword evidence="1" id="KW-0732">Signal</keyword>
<gene>
    <name evidence="2" type="ORF">BE221DRAFT_143796</name>
</gene>
<dbReference type="Proteomes" id="UP000195557">
    <property type="component" value="Unassembled WGS sequence"/>
</dbReference>
<evidence type="ECO:0000256" key="1">
    <source>
        <dbReference type="SAM" id="SignalP"/>
    </source>
</evidence>
<organism evidence="2">
    <name type="scientific">Ostreococcus tauri</name>
    <name type="common">Marine green alga</name>
    <dbReference type="NCBI Taxonomy" id="70448"/>
    <lineage>
        <taxon>Eukaryota</taxon>
        <taxon>Viridiplantae</taxon>
        <taxon>Chlorophyta</taxon>
        <taxon>Mamiellophyceae</taxon>
        <taxon>Mamiellales</taxon>
        <taxon>Bathycoccaceae</taxon>
        <taxon>Ostreococcus</taxon>
    </lineage>
</organism>
<protein>
    <submittedName>
        <fullName evidence="2">Uncharacterized protein</fullName>
    </submittedName>
</protein>
<reference evidence="2" key="1">
    <citation type="submission" date="2017-04" db="EMBL/GenBank/DDBJ databases">
        <title>Population genomics of picophytoplankton unveils novel chromosome hypervariability.</title>
        <authorList>
            <consortium name="DOE Joint Genome Institute"/>
            <person name="Blanc-Mathieu R."/>
            <person name="Krasovec M."/>
            <person name="Hebrard M."/>
            <person name="Yau S."/>
            <person name="Desgranges E."/>
            <person name="Martin J."/>
            <person name="Schackwitz W."/>
            <person name="Kuo A."/>
            <person name="Salin G."/>
            <person name="Donnadieu C."/>
            <person name="Desdevises Y."/>
            <person name="Sanchez-Ferandin S."/>
            <person name="Moreau H."/>
            <person name="Rivals E."/>
            <person name="Grigoriev I.V."/>
            <person name="Grimsley N."/>
            <person name="Eyre-Walker A."/>
            <person name="Piganeau G."/>
        </authorList>
    </citation>
    <scope>NUCLEOTIDE SEQUENCE [LARGE SCALE GENOMIC DNA]</scope>
    <source>
        <strain evidence="2">RCC 1115</strain>
    </source>
</reference>
<feature type="chain" id="PRO_5012666941" evidence="1">
    <location>
        <begin position="23"/>
        <end position="630"/>
    </location>
</feature>
<proteinExistence type="predicted"/>
<dbReference type="AlphaFoldDB" id="A0A1Y5IL70"/>
<dbReference type="EMBL" id="KZ155772">
    <property type="protein sequence ID" value="OUS48863.1"/>
    <property type="molecule type" value="Genomic_DNA"/>
</dbReference>
<evidence type="ECO:0000313" key="2">
    <source>
        <dbReference type="EMBL" id="OUS48863.1"/>
    </source>
</evidence>
<name>A0A1Y5IL70_OSTTA</name>